<comment type="caution">
    <text evidence="9">The sequence shown here is derived from an EMBL/GenBank/DDBJ whole genome shotgun (WGS) entry which is preliminary data.</text>
</comment>
<gene>
    <name evidence="9" type="ORF">RI129_004245</name>
</gene>
<evidence type="ECO:0000313" key="10">
    <source>
        <dbReference type="Proteomes" id="UP001329430"/>
    </source>
</evidence>
<name>A0AAN7VIF8_9COLE</name>
<dbReference type="SMART" id="SM00916">
    <property type="entry name" value="L51_S25_CI-B8"/>
    <property type="match status" value="1"/>
</dbReference>
<keyword evidence="5" id="KW-0687">Ribonucleoprotein</keyword>
<evidence type="ECO:0000259" key="8">
    <source>
        <dbReference type="SMART" id="SM00916"/>
    </source>
</evidence>
<comment type="similarity">
    <text evidence="2">Belongs to the mitochondrion-specific ribosomal protein mS25 family.</text>
</comment>
<keyword evidence="4" id="KW-0496">Mitochondrion</keyword>
<evidence type="ECO:0000256" key="2">
    <source>
        <dbReference type="ARBA" id="ARBA00008046"/>
    </source>
</evidence>
<evidence type="ECO:0000256" key="3">
    <source>
        <dbReference type="ARBA" id="ARBA00022980"/>
    </source>
</evidence>
<dbReference type="InterPro" id="IPR007741">
    <property type="entry name" value="Ribosomal_mL43/mS25/NADH_DH"/>
</dbReference>
<dbReference type="PANTHER" id="PTHR13274">
    <property type="entry name" value="MITOCHONDRIAL RIBOSOMAL PROTEIN S25"/>
    <property type="match status" value="1"/>
</dbReference>
<feature type="domain" description="Ribosomal protein/NADH dehydrogenase" evidence="8">
    <location>
        <begin position="37"/>
        <end position="110"/>
    </location>
</feature>
<dbReference type="GO" id="GO:0005739">
    <property type="term" value="C:mitochondrion"/>
    <property type="evidence" value="ECO:0007669"/>
    <property type="project" value="UniProtKB-SubCell"/>
</dbReference>
<dbReference type="Pfam" id="PF05047">
    <property type="entry name" value="L51_S25_CI-B8"/>
    <property type="match status" value="1"/>
</dbReference>
<comment type="subcellular location">
    <subcellularLocation>
        <location evidence="1">Mitochondrion</location>
    </subcellularLocation>
</comment>
<dbReference type="EMBL" id="JAVRBK010000003">
    <property type="protein sequence ID" value="KAK5645781.1"/>
    <property type="molecule type" value="Genomic_DNA"/>
</dbReference>
<dbReference type="GO" id="GO:1990904">
    <property type="term" value="C:ribonucleoprotein complex"/>
    <property type="evidence" value="ECO:0007669"/>
    <property type="project" value="UniProtKB-KW"/>
</dbReference>
<evidence type="ECO:0000256" key="1">
    <source>
        <dbReference type="ARBA" id="ARBA00004173"/>
    </source>
</evidence>
<keyword evidence="10" id="KW-1185">Reference proteome</keyword>
<dbReference type="GO" id="GO:0005840">
    <property type="term" value="C:ribosome"/>
    <property type="evidence" value="ECO:0007669"/>
    <property type="project" value="UniProtKB-KW"/>
</dbReference>
<evidence type="ECO:0000313" key="9">
    <source>
        <dbReference type="EMBL" id="KAK5645781.1"/>
    </source>
</evidence>
<dbReference type="Gene3D" id="3.40.30.10">
    <property type="entry name" value="Glutaredoxin"/>
    <property type="match status" value="1"/>
</dbReference>
<proteinExistence type="inferred from homology"/>
<evidence type="ECO:0000256" key="7">
    <source>
        <dbReference type="ARBA" id="ARBA00035369"/>
    </source>
</evidence>
<organism evidence="9 10">
    <name type="scientific">Pyrocoelia pectoralis</name>
    <dbReference type="NCBI Taxonomy" id="417401"/>
    <lineage>
        <taxon>Eukaryota</taxon>
        <taxon>Metazoa</taxon>
        <taxon>Ecdysozoa</taxon>
        <taxon>Arthropoda</taxon>
        <taxon>Hexapoda</taxon>
        <taxon>Insecta</taxon>
        <taxon>Pterygota</taxon>
        <taxon>Neoptera</taxon>
        <taxon>Endopterygota</taxon>
        <taxon>Coleoptera</taxon>
        <taxon>Polyphaga</taxon>
        <taxon>Elateriformia</taxon>
        <taxon>Elateroidea</taxon>
        <taxon>Lampyridae</taxon>
        <taxon>Lampyrinae</taxon>
        <taxon>Pyrocoelia</taxon>
    </lineage>
</organism>
<dbReference type="AlphaFoldDB" id="A0AAN7VIF8"/>
<dbReference type="PANTHER" id="PTHR13274:SF2">
    <property type="entry name" value="SMALL RIBOSOMAL SUBUNIT PROTEIN MS25"/>
    <property type="match status" value="1"/>
</dbReference>
<dbReference type="InterPro" id="IPR036249">
    <property type="entry name" value="Thioredoxin-like_sf"/>
</dbReference>
<dbReference type="GO" id="GO:0003735">
    <property type="term" value="F:structural constituent of ribosome"/>
    <property type="evidence" value="ECO:0007669"/>
    <property type="project" value="InterPro"/>
</dbReference>
<keyword evidence="3" id="KW-0689">Ribosomal protein</keyword>
<dbReference type="Proteomes" id="UP001329430">
    <property type="component" value="Chromosome 3"/>
</dbReference>
<evidence type="ECO:0000256" key="6">
    <source>
        <dbReference type="ARBA" id="ARBA00035139"/>
    </source>
</evidence>
<sequence>MPFMKGRAPIRRTLRYLEAGKLVLKNEIKILTINYNTLGKHHQGTEEFVFWYLPQIQYKNPDVQVVTLKNMTPSPFVRCFYETGHQMLIECDSKSKEEIHEHLLKVVGKSEQVLKAEAIAKEKKDNPANFGVGCERHCICEIPGQVTCPQIVPLPFHMRGKYKYAEKE</sequence>
<accession>A0AAN7VIF8</accession>
<reference evidence="9 10" key="1">
    <citation type="journal article" date="2024" name="Insects">
        <title>An Improved Chromosome-Level Genome Assembly of the Firefly Pyrocoelia pectoralis.</title>
        <authorList>
            <person name="Fu X."/>
            <person name="Meyer-Rochow V.B."/>
            <person name="Ballantyne L."/>
            <person name="Zhu X."/>
        </authorList>
    </citation>
    <scope>NUCLEOTIDE SEQUENCE [LARGE SCALE GENOMIC DNA]</scope>
    <source>
        <strain evidence="9">XCY_ONT2</strain>
    </source>
</reference>
<protein>
    <recommendedName>
        <fullName evidence="6">Small ribosomal subunit protein mS25</fullName>
    </recommendedName>
    <alternativeName>
        <fullName evidence="7">28S ribosomal protein S25, mitochondrial</fullName>
    </alternativeName>
</protein>
<dbReference type="InterPro" id="IPR040049">
    <property type="entry name" value="Ribosomal_mS25/mL61"/>
</dbReference>
<dbReference type="FunFam" id="3.40.30.10:FF:000247">
    <property type="entry name" value="28S ribosomal protein S25, mitochondrial"/>
    <property type="match status" value="1"/>
</dbReference>
<evidence type="ECO:0000256" key="5">
    <source>
        <dbReference type="ARBA" id="ARBA00023274"/>
    </source>
</evidence>
<evidence type="ECO:0000256" key="4">
    <source>
        <dbReference type="ARBA" id="ARBA00023128"/>
    </source>
</evidence>
<dbReference type="SUPFAM" id="SSF52833">
    <property type="entry name" value="Thioredoxin-like"/>
    <property type="match status" value="1"/>
</dbReference>